<organism evidence="2 4">
    <name type="scientific">Bacteroides thetaiotaomicron</name>
    <dbReference type="NCBI Taxonomy" id="818"/>
    <lineage>
        <taxon>Bacteria</taxon>
        <taxon>Pseudomonadati</taxon>
        <taxon>Bacteroidota</taxon>
        <taxon>Bacteroidia</taxon>
        <taxon>Bacteroidales</taxon>
        <taxon>Bacteroidaceae</taxon>
        <taxon>Bacteroides</taxon>
    </lineage>
</organism>
<dbReference type="Proteomes" id="UP000095541">
    <property type="component" value="Unassembled WGS sequence"/>
</dbReference>
<sequence length="291" mass="33893">MKRVLITGANSFVGINVEKWLLQTPSEFEVDTVDTMNEVWKKADFTKYDAVFHVAGIAHVDPKPEMASLYYKVNRDLTIEIAKWAKEHGVKQFIFMSSKIVYHTSKSLKGDVVTKNTKPRPNDFYGDSKLQAENKLKEFEASDFKVVLLRPCMIYGLGNKGNLPRLAWLATKTPIFPAWHNKRSMIHVHNLAELVRQVILRELNGTFHPQNKEYVDIVEVVRYFAKKYNNKVWITGLFNPLIWLGSFFLKPICKMFADSYYDQDISTYDFNYQVIKFEESLKDVEVKKDMK</sequence>
<name>A0A174RL96_BACT4</name>
<evidence type="ECO:0000259" key="1">
    <source>
        <dbReference type="Pfam" id="PF01370"/>
    </source>
</evidence>
<feature type="domain" description="NAD-dependent epimerase/dehydratase" evidence="1">
    <location>
        <begin position="4"/>
        <end position="200"/>
    </location>
</feature>
<dbReference type="RefSeq" id="WP_055218262.1">
    <property type="nucleotide sequence ID" value="NZ_CZBI01000002.1"/>
</dbReference>
<reference evidence="2 4" key="1">
    <citation type="submission" date="2015-09" db="EMBL/GenBank/DDBJ databases">
        <authorList>
            <consortium name="Pathogen Informatics"/>
        </authorList>
    </citation>
    <scope>NUCLEOTIDE SEQUENCE [LARGE SCALE GENOMIC DNA]</scope>
    <source>
        <strain evidence="2 4">2789STDY5834945</strain>
    </source>
</reference>
<proteinExistence type="predicted"/>
<dbReference type="AlphaFoldDB" id="A0A174RL96"/>
<accession>A0A174RL96</accession>
<evidence type="ECO:0000313" key="4">
    <source>
        <dbReference type="Proteomes" id="UP000095541"/>
    </source>
</evidence>
<dbReference type="InterPro" id="IPR050177">
    <property type="entry name" value="Lipid_A_modif_metabolic_enz"/>
</dbReference>
<dbReference type="SUPFAM" id="SSF51735">
    <property type="entry name" value="NAD(P)-binding Rossmann-fold domains"/>
    <property type="match status" value="1"/>
</dbReference>
<protein>
    <submittedName>
        <fullName evidence="3">NAD-dependent epimerase/dehydratase family protein</fullName>
    </submittedName>
    <submittedName>
        <fullName evidence="2">Putative LPS biosynthesis dehydratase</fullName>
    </submittedName>
</protein>
<dbReference type="EMBL" id="CZBI01000002">
    <property type="protein sequence ID" value="CUP86232.1"/>
    <property type="molecule type" value="Genomic_DNA"/>
</dbReference>
<evidence type="ECO:0000313" key="3">
    <source>
        <dbReference type="EMBL" id="MCE9238141.1"/>
    </source>
</evidence>
<dbReference type="Pfam" id="PF01370">
    <property type="entry name" value="Epimerase"/>
    <property type="match status" value="1"/>
</dbReference>
<dbReference type="InterPro" id="IPR036291">
    <property type="entry name" value="NAD(P)-bd_dom_sf"/>
</dbReference>
<dbReference type="PANTHER" id="PTHR43245">
    <property type="entry name" value="BIFUNCTIONAL POLYMYXIN RESISTANCE PROTEIN ARNA"/>
    <property type="match status" value="1"/>
</dbReference>
<reference evidence="3" key="2">
    <citation type="submission" date="2021-07" db="EMBL/GenBank/DDBJ databases">
        <title>Comparative genomics of Bacteroides fragilis group isolates reveals species-dependent resistance mechanisms and validates clinical tools for resistance prediction.</title>
        <authorList>
            <person name="Wallace M.J."/>
            <person name="Jean S."/>
            <person name="Wallace M.A."/>
            <person name="Carey-Ann B.D."/>
            <person name="Dantas G."/>
        </authorList>
    </citation>
    <scope>NUCLEOTIDE SEQUENCE</scope>
    <source>
        <strain evidence="3">BJH_160</strain>
    </source>
</reference>
<dbReference type="EMBL" id="JAHYQA010000006">
    <property type="protein sequence ID" value="MCE9238141.1"/>
    <property type="molecule type" value="Genomic_DNA"/>
</dbReference>
<dbReference type="InterPro" id="IPR001509">
    <property type="entry name" value="Epimerase_deHydtase"/>
</dbReference>
<evidence type="ECO:0000313" key="2">
    <source>
        <dbReference type="EMBL" id="CUP86232.1"/>
    </source>
</evidence>
<gene>
    <name evidence="2" type="ORF">ERS852557_01952</name>
    <name evidence="3" type="ORF">K0H07_13410</name>
</gene>
<dbReference type="Gene3D" id="3.40.50.720">
    <property type="entry name" value="NAD(P)-binding Rossmann-like Domain"/>
    <property type="match status" value="1"/>
</dbReference>
<dbReference type="Proteomes" id="UP001200544">
    <property type="component" value="Unassembled WGS sequence"/>
</dbReference>